<feature type="domain" description="Aminoacyl-transfer RNA synthetases class-II family profile" evidence="12">
    <location>
        <begin position="137"/>
        <end position="357"/>
    </location>
</feature>
<comment type="subcellular location">
    <subcellularLocation>
        <location evidence="1">Cytoplasm</location>
    </subcellularLocation>
</comment>
<accession>A0A0G1XM87</accession>
<dbReference type="InterPro" id="IPR006195">
    <property type="entry name" value="aa-tRNA-synth_II"/>
</dbReference>
<dbReference type="Pfam" id="PF01409">
    <property type="entry name" value="tRNA-synt_2d"/>
    <property type="match status" value="1"/>
</dbReference>
<dbReference type="GO" id="GO:0005524">
    <property type="term" value="F:ATP binding"/>
    <property type="evidence" value="ECO:0007669"/>
    <property type="project" value="UniProtKB-KW"/>
</dbReference>
<dbReference type="InterPro" id="IPR045864">
    <property type="entry name" value="aa-tRNA-synth_II/BPL/LPL"/>
</dbReference>
<keyword evidence="7" id="KW-0067">ATP-binding</keyword>
<dbReference type="NCBIfam" id="TIGR00468">
    <property type="entry name" value="pheS"/>
    <property type="match status" value="1"/>
</dbReference>
<evidence type="ECO:0000256" key="2">
    <source>
        <dbReference type="ARBA" id="ARBA00012814"/>
    </source>
</evidence>
<comment type="caution">
    <text evidence="13">The sequence shown here is derived from an EMBL/GenBank/DDBJ whole genome shotgun (WGS) entry which is preliminary data.</text>
</comment>
<evidence type="ECO:0000256" key="8">
    <source>
        <dbReference type="ARBA" id="ARBA00022842"/>
    </source>
</evidence>
<dbReference type="InterPro" id="IPR002319">
    <property type="entry name" value="Phenylalanyl-tRNA_Synthase"/>
</dbReference>
<dbReference type="GO" id="GO:0046872">
    <property type="term" value="F:metal ion binding"/>
    <property type="evidence" value="ECO:0007669"/>
    <property type="project" value="UniProtKB-KW"/>
</dbReference>
<dbReference type="SUPFAM" id="SSF46589">
    <property type="entry name" value="tRNA-binding arm"/>
    <property type="match status" value="1"/>
</dbReference>
<evidence type="ECO:0000256" key="5">
    <source>
        <dbReference type="ARBA" id="ARBA00022723"/>
    </source>
</evidence>
<dbReference type="InterPro" id="IPR004188">
    <property type="entry name" value="Phe-tRNA_ligase_II_N"/>
</dbReference>
<evidence type="ECO:0000313" key="13">
    <source>
        <dbReference type="EMBL" id="KKU95450.1"/>
    </source>
</evidence>
<keyword evidence="10" id="KW-0030">Aminoacyl-tRNA synthetase</keyword>
<comment type="catalytic activity">
    <reaction evidence="11">
        <text>tRNA(Phe) + L-phenylalanine + ATP = L-phenylalanyl-tRNA(Phe) + AMP + diphosphate + H(+)</text>
        <dbReference type="Rhea" id="RHEA:19413"/>
        <dbReference type="Rhea" id="RHEA-COMP:9668"/>
        <dbReference type="Rhea" id="RHEA-COMP:9699"/>
        <dbReference type="ChEBI" id="CHEBI:15378"/>
        <dbReference type="ChEBI" id="CHEBI:30616"/>
        <dbReference type="ChEBI" id="CHEBI:33019"/>
        <dbReference type="ChEBI" id="CHEBI:58095"/>
        <dbReference type="ChEBI" id="CHEBI:78442"/>
        <dbReference type="ChEBI" id="CHEBI:78531"/>
        <dbReference type="ChEBI" id="CHEBI:456215"/>
        <dbReference type="EC" id="6.1.1.20"/>
    </reaction>
</comment>
<proteinExistence type="predicted"/>
<evidence type="ECO:0000313" key="14">
    <source>
        <dbReference type="Proteomes" id="UP000034661"/>
    </source>
</evidence>
<dbReference type="GO" id="GO:0004826">
    <property type="term" value="F:phenylalanine-tRNA ligase activity"/>
    <property type="evidence" value="ECO:0007669"/>
    <property type="project" value="UniProtKB-EC"/>
</dbReference>
<evidence type="ECO:0000259" key="12">
    <source>
        <dbReference type="PROSITE" id="PS50862"/>
    </source>
</evidence>
<evidence type="ECO:0000256" key="1">
    <source>
        <dbReference type="ARBA" id="ARBA00004496"/>
    </source>
</evidence>
<evidence type="ECO:0000256" key="3">
    <source>
        <dbReference type="ARBA" id="ARBA00022490"/>
    </source>
</evidence>
<dbReference type="PANTHER" id="PTHR11538">
    <property type="entry name" value="PHENYLALANYL-TRNA SYNTHETASE"/>
    <property type="match status" value="1"/>
</dbReference>
<gene>
    <name evidence="13" type="ORF">UY27_C0017G0005</name>
</gene>
<keyword evidence="3" id="KW-0963">Cytoplasm</keyword>
<dbReference type="Proteomes" id="UP000034661">
    <property type="component" value="Unassembled WGS sequence"/>
</dbReference>
<dbReference type="SUPFAM" id="SSF55681">
    <property type="entry name" value="Class II aaRS and biotin synthetases"/>
    <property type="match status" value="1"/>
</dbReference>
<dbReference type="PANTHER" id="PTHR11538:SF41">
    <property type="entry name" value="PHENYLALANINE--TRNA LIGASE, MITOCHONDRIAL"/>
    <property type="match status" value="1"/>
</dbReference>
<sequence length="380" mass="43118">MLTVAACHLANKSDKTVQWKHKYMHQSDKSEQTIATPNFIGMLIQAQEDALSEIASSELSAEELRITLLGAKSELAKLTKQIRSVPEADRPQVGTVVNQVKQTIEETLQKHQASSVKHQEDWVDVTAPGILPPQGHLHIVSQAISEITRIFERIGFTRVRHPEVDWDWYPFGSLNMPPNHPARDEWETFFIDYPGKPGKDPKKQKVVLTPHTSNGQVREMEKGTLPIRMINIAKCYRRQSDVSHVPMFHQFEGLYVDHNVSIAHLKGVLDYFVKQFFGPERKARIRPFHFQFTEPSFEVDISCGVCLGKGCRLCKEGWLELGGAGMVHPVVLKNGGVDTSTYSGFAFGWGIERTYMMKAGTQLDDIRLLYSNDVRFLEQF</sequence>
<protein>
    <recommendedName>
        <fullName evidence="2">phenylalanine--tRNA ligase</fullName>
        <ecNumber evidence="2">6.1.1.20</ecNumber>
    </recommendedName>
</protein>
<evidence type="ECO:0000256" key="4">
    <source>
        <dbReference type="ARBA" id="ARBA00022598"/>
    </source>
</evidence>
<dbReference type="EMBL" id="LCPJ01000017">
    <property type="protein sequence ID" value="KKU95450.1"/>
    <property type="molecule type" value="Genomic_DNA"/>
</dbReference>
<dbReference type="PATRIC" id="fig|1618439.3.peg.472"/>
<dbReference type="PROSITE" id="PS50862">
    <property type="entry name" value="AA_TRNA_LIGASE_II"/>
    <property type="match status" value="1"/>
</dbReference>
<dbReference type="AlphaFoldDB" id="A0A0G1XM87"/>
<evidence type="ECO:0000256" key="11">
    <source>
        <dbReference type="ARBA" id="ARBA00049255"/>
    </source>
</evidence>
<keyword evidence="5" id="KW-0479">Metal-binding</keyword>
<evidence type="ECO:0000256" key="10">
    <source>
        <dbReference type="ARBA" id="ARBA00023146"/>
    </source>
</evidence>
<evidence type="ECO:0000256" key="6">
    <source>
        <dbReference type="ARBA" id="ARBA00022741"/>
    </source>
</evidence>
<evidence type="ECO:0000256" key="9">
    <source>
        <dbReference type="ARBA" id="ARBA00022917"/>
    </source>
</evidence>
<dbReference type="GO" id="GO:0006432">
    <property type="term" value="P:phenylalanyl-tRNA aminoacylation"/>
    <property type="evidence" value="ECO:0007669"/>
    <property type="project" value="InterPro"/>
</dbReference>
<dbReference type="EC" id="6.1.1.20" evidence="2"/>
<keyword evidence="8" id="KW-0460">Magnesium</keyword>
<evidence type="ECO:0000256" key="7">
    <source>
        <dbReference type="ARBA" id="ARBA00022840"/>
    </source>
</evidence>
<name>A0A0G1XM87_9BACT</name>
<keyword evidence="4 13" id="KW-0436">Ligase</keyword>
<dbReference type="CDD" id="cd00496">
    <property type="entry name" value="PheRS_alpha_core"/>
    <property type="match status" value="1"/>
</dbReference>
<dbReference type="GO" id="GO:0000049">
    <property type="term" value="F:tRNA binding"/>
    <property type="evidence" value="ECO:0007669"/>
    <property type="project" value="InterPro"/>
</dbReference>
<dbReference type="Gene3D" id="3.30.930.10">
    <property type="entry name" value="Bira Bifunctional Protein, Domain 2"/>
    <property type="match status" value="1"/>
</dbReference>
<keyword evidence="9" id="KW-0648">Protein biosynthesis</keyword>
<dbReference type="InterPro" id="IPR010978">
    <property type="entry name" value="tRNA-bd_arm"/>
</dbReference>
<reference evidence="13 14" key="1">
    <citation type="journal article" date="2015" name="Nature">
        <title>rRNA introns, odd ribosomes, and small enigmatic genomes across a large radiation of phyla.</title>
        <authorList>
            <person name="Brown C.T."/>
            <person name="Hug L.A."/>
            <person name="Thomas B.C."/>
            <person name="Sharon I."/>
            <person name="Castelle C.J."/>
            <person name="Singh A."/>
            <person name="Wilkins M.J."/>
            <person name="Williams K.H."/>
            <person name="Banfield J.F."/>
        </authorList>
    </citation>
    <scope>NUCLEOTIDE SEQUENCE [LARGE SCALE GENOMIC DNA]</scope>
</reference>
<organism evidence="13 14">
    <name type="scientific">Candidatus Gottesmanbacteria bacterium GW2011_GWA1_48_13</name>
    <dbReference type="NCBI Taxonomy" id="1618439"/>
    <lineage>
        <taxon>Bacteria</taxon>
        <taxon>Candidatus Gottesmaniibacteriota</taxon>
    </lineage>
</organism>
<keyword evidence="6" id="KW-0547">Nucleotide-binding</keyword>
<dbReference type="InterPro" id="IPR004529">
    <property type="entry name" value="Phe-tRNA-synth_IIc_asu"/>
</dbReference>
<dbReference type="GO" id="GO:0005737">
    <property type="term" value="C:cytoplasm"/>
    <property type="evidence" value="ECO:0007669"/>
    <property type="project" value="UniProtKB-SubCell"/>
</dbReference>
<dbReference type="Pfam" id="PF02912">
    <property type="entry name" value="Phe_tRNA-synt_N"/>
    <property type="match status" value="1"/>
</dbReference>